<dbReference type="PANTHER" id="PTHR42894">
    <property type="entry name" value="N-(5'-PHOSPHORIBOSYL)ANTHRANILATE ISOMERASE"/>
    <property type="match status" value="1"/>
</dbReference>
<dbReference type="AlphaFoldDB" id="A0A1Y0IR03"/>
<dbReference type="GO" id="GO:0000162">
    <property type="term" value="P:L-tryptophan biosynthetic process"/>
    <property type="evidence" value="ECO:0007669"/>
    <property type="project" value="UniProtKB-UniRule"/>
</dbReference>
<evidence type="ECO:0000256" key="7">
    <source>
        <dbReference type="ARBA" id="ARBA00023141"/>
    </source>
</evidence>
<feature type="domain" description="N-(5'phosphoribosyl) anthranilate isomerase (PRAI)" evidence="10">
    <location>
        <begin position="4"/>
        <end position="201"/>
    </location>
</feature>
<dbReference type="UniPathway" id="UPA00035">
    <property type="reaction ID" value="UER00042"/>
</dbReference>
<evidence type="ECO:0000256" key="4">
    <source>
        <dbReference type="ARBA" id="ARBA00022272"/>
    </source>
</evidence>
<dbReference type="Proteomes" id="UP000195437">
    <property type="component" value="Chromosome"/>
</dbReference>
<protein>
    <recommendedName>
        <fullName evidence="4 9">N-(5'-phosphoribosyl)anthranilate isomerase</fullName>
        <shortName evidence="9">PRAI</shortName>
        <ecNumber evidence="3 9">5.3.1.24</ecNumber>
    </recommendedName>
</protein>
<evidence type="ECO:0000313" key="11">
    <source>
        <dbReference type="EMBL" id="ARU62710.1"/>
    </source>
</evidence>
<keyword evidence="8 9" id="KW-0413">Isomerase</keyword>
<evidence type="ECO:0000256" key="1">
    <source>
        <dbReference type="ARBA" id="ARBA00001164"/>
    </source>
</evidence>
<evidence type="ECO:0000256" key="2">
    <source>
        <dbReference type="ARBA" id="ARBA00004664"/>
    </source>
</evidence>
<evidence type="ECO:0000256" key="9">
    <source>
        <dbReference type="HAMAP-Rule" id="MF_00135"/>
    </source>
</evidence>
<accession>A0A1Y0IR03</accession>
<dbReference type="InterPro" id="IPR011060">
    <property type="entry name" value="RibuloseP-bd_barrel"/>
</dbReference>
<evidence type="ECO:0000313" key="12">
    <source>
        <dbReference type="Proteomes" id="UP000195437"/>
    </source>
</evidence>
<keyword evidence="5 9" id="KW-0028">Amino-acid biosynthesis</keyword>
<evidence type="ECO:0000256" key="3">
    <source>
        <dbReference type="ARBA" id="ARBA00012572"/>
    </source>
</evidence>
<evidence type="ECO:0000256" key="6">
    <source>
        <dbReference type="ARBA" id="ARBA00022822"/>
    </source>
</evidence>
<name>A0A1Y0IR03_9BACL</name>
<dbReference type="EC" id="5.3.1.24" evidence="3 9"/>
<reference evidence="12" key="1">
    <citation type="submission" date="2017-05" db="EMBL/GenBank/DDBJ databases">
        <authorList>
            <person name="Sung H."/>
        </authorList>
    </citation>
    <scope>NUCLEOTIDE SEQUENCE [LARGE SCALE GENOMIC DNA]</scope>
    <source>
        <strain evidence="12">AR23208</strain>
    </source>
</reference>
<organism evidence="11 12">
    <name type="scientific">Tumebacillus avium</name>
    <dbReference type="NCBI Taxonomy" id="1903704"/>
    <lineage>
        <taxon>Bacteria</taxon>
        <taxon>Bacillati</taxon>
        <taxon>Bacillota</taxon>
        <taxon>Bacilli</taxon>
        <taxon>Bacillales</taxon>
        <taxon>Alicyclobacillaceae</taxon>
        <taxon>Tumebacillus</taxon>
    </lineage>
</organism>
<dbReference type="Pfam" id="PF00697">
    <property type="entry name" value="PRAI"/>
    <property type="match status" value="1"/>
</dbReference>
<keyword evidence="7 9" id="KW-0057">Aromatic amino acid biosynthesis</keyword>
<gene>
    <name evidence="9" type="primary">trpF</name>
    <name evidence="11" type="ORF">CBW65_18295</name>
</gene>
<comment type="pathway">
    <text evidence="2 9">Amino-acid biosynthesis; L-tryptophan biosynthesis; L-tryptophan from chorismate: step 3/5.</text>
</comment>
<dbReference type="GO" id="GO:0004640">
    <property type="term" value="F:phosphoribosylanthranilate isomerase activity"/>
    <property type="evidence" value="ECO:0007669"/>
    <property type="project" value="UniProtKB-UniRule"/>
</dbReference>
<evidence type="ECO:0000256" key="8">
    <source>
        <dbReference type="ARBA" id="ARBA00023235"/>
    </source>
</evidence>
<dbReference type="KEGG" id="tum:CBW65_18295"/>
<evidence type="ECO:0000259" key="10">
    <source>
        <dbReference type="Pfam" id="PF00697"/>
    </source>
</evidence>
<dbReference type="SUPFAM" id="SSF51366">
    <property type="entry name" value="Ribulose-phoshate binding barrel"/>
    <property type="match status" value="1"/>
</dbReference>
<dbReference type="OrthoDB" id="9786954at2"/>
<dbReference type="InterPro" id="IPR013785">
    <property type="entry name" value="Aldolase_TIM"/>
</dbReference>
<proteinExistence type="inferred from homology"/>
<dbReference type="RefSeq" id="WP_087458064.1">
    <property type="nucleotide sequence ID" value="NZ_CP021434.1"/>
</dbReference>
<dbReference type="InterPro" id="IPR044643">
    <property type="entry name" value="TrpF_fam"/>
</dbReference>
<dbReference type="Gene3D" id="3.20.20.70">
    <property type="entry name" value="Aldolase class I"/>
    <property type="match status" value="1"/>
</dbReference>
<dbReference type="PANTHER" id="PTHR42894:SF1">
    <property type="entry name" value="N-(5'-PHOSPHORIBOSYL)ANTHRANILATE ISOMERASE"/>
    <property type="match status" value="1"/>
</dbReference>
<dbReference type="EMBL" id="CP021434">
    <property type="protein sequence ID" value="ARU62710.1"/>
    <property type="molecule type" value="Genomic_DNA"/>
</dbReference>
<sequence length="207" mass="22639">MTLVKICGLKLHETIRHVGTLPVEYVGFVFATSKRQVSAETAAELGNSLPDGVRRVGVFVNESLEEMERIAETAGLHVLQLHGDETPELCERLKRETGLAVWKAWGVRGDERDAELGRYAGIVDAVLLDNERGGTGTAFSWERIPEIRLHLPDTPLFVAGGLHPDNVSELIGAYRPDGVDVSSGVETVGVKDPDKITAFVTKVREQQ</sequence>
<evidence type="ECO:0000256" key="5">
    <source>
        <dbReference type="ARBA" id="ARBA00022605"/>
    </source>
</evidence>
<keyword evidence="6 9" id="KW-0822">Tryptophan biosynthesis</keyword>
<comment type="catalytic activity">
    <reaction evidence="1 9">
        <text>N-(5-phospho-beta-D-ribosyl)anthranilate = 1-(2-carboxyphenylamino)-1-deoxy-D-ribulose 5-phosphate</text>
        <dbReference type="Rhea" id="RHEA:21540"/>
        <dbReference type="ChEBI" id="CHEBI:18277"/>
        <dbReference type="ChEBI" id="CHEBI:58613"/>
        <dbReference type="EC" id="5.3.1.24"/>
    </reaction>
</comment>
<dbReference type="InterPro" id="IPR001240">
    <property type="entry name" value="PRAI_dom"/>
</dbReference>
<keyword evidence="12" id="KW-1185">Reference proteome</keyword>
<comment type="similarity">
    <text evidence="9">Belongs to the TrpF family.</text>
</comment>
<dbReference type="HAMAP" id="MF_00135">
    <property type="entry name" value="PRAI"/>
    <property type="match status" value="1"/>
</dbReference>
<dbReference type="CDD" id="cd00405">
    <property type="entry name" value="PRAI"/>
    <property type="match status" value="1"/>
</dbReference>